<dbReference type="GO" id="GO:0016020">
    <property type="term" value="C:membrane"/>
    <property type="evidence" value="ECO:0007669"/>
    <property type="project" value="UniProtKB-SubCell"/>
</dbReference>
<dbReference type="AlphaFoldDB" id="A0A5D4RLQ7"/>
<dbReference type="Pfam" id="PF01594">
    <property type="entry name" value="AI-2E_transport"/>
    <property type="match status" value="1"/>
</dbReference>
<dbReference type="RefSeq" id="WP_148972910.1">
    <property type="nucleotide sequence ID" value="NZ_VTER01000001.1"/>
</dbReference>
<gene>
    <name evidence="7" type="ORF">FZD51_00260</name>
</gene>
<feature type="transmembrane region" description="Helical" evidence="6">
    <location>
        <begin position="294"/>
        <end position="327"/>
    </location>
</feature>
<name>A0A5D4RLQ7_9BACI</name>
<reference evidence="7 8" key="1">
    <citation type="submission" date="2019-08" db="EMBL/GenBank/DDBJ databases">
        <title>Bacillus genomes from the desert of Cuatro Cienegas, Coahuila.</title>
        <authorList>
            <person name="Olmedo-Alvarez G."/>
        </authorList>
    </citation>
    <scope>NUCLEOTIDE SEQUENCE [LARGE SCALE GENOMIC DNA]</scope>
    <source>
        <strain evidence="7 8">CH446_14T</strain>
    </source>
</reference>
<feature type="transmembrane region" description="Helical" evidence="6">
    <location>
        <begin position="16"/>
        <end position="42"/>
    </location>
</feature>
<dbReference type="EMBL" id="VTER01000001">
    <property type="protein sequence ID" value="TYS51920.1"/>
    <property type="molecule type" value="Genomic_DNA"/>
</dbReference>
<keyword evidence="3 6" id="KW-0812">Transmembrane</keyword>
<feature type="transmembrane region" description="Helical" evidence="6">
    <location>
        <begin position="63"/>
        <end position="84"/>
    </location>
</feature>
<comment type="caution">
    <text evidence="7">The sequence shown here is derived from an EMBL/GenBank/DDBJ whole genome shotgun (WGS) entry which is preliminary data.</text>
</comment>
<evidence type="ECO:0000256" key="6">
    <source>
        <dbReference type="SAM" id="Phobius"/>
    </source>
</evidence>
<proteinExistence type="inferred from homology"/>
<dbReference type="PANTHER" id="PTHR21716:SF62">
    <property type="entry name" value="TRANSPORT PROTEIN YDBI-RELATED"/>
    <property type="match status" value="1"/>
</dbReference>
<evidence type="ECO:0000256" key="4">
    <source>
        <dbReference type="ARBA" id="ARBA00022989"/>
    </source>
</evidence>
<evidence type="ECO:0000256" key="3">
    <source>
        <dbReference type="ARBA" id="ARBA00022692"/>
    </source>
</evidence>
<evidence type="ECO:0000256" key="1">
    <source>
        <dbReference type="ARBA" id="ARBA00004141"/>
    </source>
</evidence>
<dbReference type="InterPro" id="IPR002549">
    <property type="entry name" value="AI-2E-like"/>
</dbReference>
<feature type="transmembrane region" description="Helical" evidence="6">
    <location>
        <begin position="198"/>
        <end position="219"/>
    </location>
</feature>
<evidence type="ECO:0000256" key="5">
    <source>
        <dbReference type="ARBA" id="ARBA00023136"/>
    </source>
</evidence>
<feature type="transmembrane region" description="Helical" evidence="6">
    <location>
        <begin position="252"/>
        <end position="274"/>
    </location>
</feature>
<dbReference type="Proteomes" id="UP000322139">
    <property type="component" value="Unassembled WGS sequence"/>
</dbReference>
<feature type="transmembrane region" description="Helical" evidence="6">
    <location>
        <begin position="225"/>
        <end position="245"/>
    </location>
</feature>
<dbReference type="PANTHER" id="PTHR21716">
    <property type="entry name" value="TRANSMEMBRANE PROTEIN"/>
    <property type="match status" value="1"/>
</dbReference>
<protein>
    <submittedName>
        <fullName evidence="7">AI-2E family transporter</fullName>
    </submittedName>
</protein>
<sequence>MENWRNIWVKTGAKRFIIFAIILLLLISLHSMINIILLTFIFSFLMDRLTTLLTDKWNLNRPLVVMFLYLVLIGGLTLAAVNYLPVISREVTQLIAQLQAFYLHPHENGFINYIVLFIEQNDINKYLEQGFTFLLKYFTDISKIGMQVLISLLLSLFFLLEKKKLIDFTLKFKTSKVAAFYDEIEYFSKKFSMTFGKVIEAQFVIAIVNCILTTLALWIMDFPQLVALSLMVLVLGLIPVAGVIISMIPLTIIAYSIGGFMLVGYIILVVMVIHSIEAYILNPKLMSSKTELPVFYTFIVLIFSEHFFGIWGLIVGIPVFMFLLDILGVKEIAPKQTKQARVS</sequence>
<evidence type="ECO:0000313" key="8">
    <source>
        <dbReference type="Proteomes" id="UP000322139"/>
    </source>
</evidence>
<comment type="subcellular location">
    <subcellularLocation>
        <location evidence="1">Membrane</location>
        <topology evidence="1">Multi-pass membrane protein</topology>
    </subcellularLocation>
</comment>
<evidence type="ECO:0000256" key="2">
    <source>
        <dbReference type="ARBA" id="ARBA00009773"/>
    </source>
</evidence>
<accession>A0A5D4RLQ7</accession>
<keyword evidence="4 6" id="KW-1133">Transmembrane helix</keyword>
<comment type="similarity">
    <text evidence="2">Belongs to the autoinducer-2 exporter (AI-2E) (TC 2.A.86) family.</text>
</comment>
<dbReference type="GO" id="GO:0055085">
    <property type="term" value="P:transmembrane transport"/>
    <property type="evidence" value="ECO:0007669"/>
    <property type="project" value="TreeGrafter"/>
</dbReference>
<evidence type="ECO:0000313" key="7">
    <source>
        <dbReference type="EMBL" id="TYS51920.1"/>
    </source>
</evidence>
<organism evidence="7 8">
    <name type="scientific">Bacillus infantis</name>
    <dbReference type="NCBI Taxonomy" id="324767"/>
    <lineage>
        <taxon>Bacteria</taxon>
        <taxon>Bacillati</taxon>
        <taxon>Bacillota</taxon>
        <taxon>Bacilli</taxon>
        <taxon>Bacillales</taxon>
        <taxon>Bacillaceae</taxon>
        <taxon>Bacillus</taxon>
    </lineage>
</organism>
<keyword evidence="5 6" id="KW-0472">Membrane</keyword>